<evidence type="ECO:0000259" key="1">
    <source>
        <dbReference type="PROSITE" id="PS51819"/>
    </source>
</evidence>
<comment type="caution">
    <text evidence="2">The sequence shown here is derived from an EMBL/GenBank/DDBJ whole genome shotgun (WGS) entry which is preliminary data.</text>
</comment>
<name>A0ABT9JGF4_9RHOB</name>
<dbReference type="Pfam" id="PF00903">
    <property type="entry name" value="Glyoxalase"/>
    <property type="match status" value="2"/>
</dbReference>
<dbReference type="EMBL" id="JAVAMQ010000024">
    <property type="protein sequence ID" value="MDP5308854.1"/>
    <property type="molecule type" value="Genomic_DNA"/>
</dbReference>
<gene>
    <name evidence="2" type="ORF">Q5Y72_17365</name>
</gene>
<dbReference type="InterPro" id="IPR037523">
    <property type="entry name" value="VOC_core"/>
</dbReference>
<dbReference type="InterPro" id="IPR052164">
    <property type="entry name" value="Anthracycline_SecMetBiosynth"/>
</dbReference>
<feature type="domain" description="VOC" evidence="1">
    <location>
        <begin position="7"/>
        <end position="124"/>
    </location>
</feature>
<dbReference type="Proteomes" id="UP001224997">
    <property type="component" value="Unassembled WGS sequence"/>
</dbReference>
<sequence>MTAIHGRPLWYELACAPGRRAEAEAFYAGLFGWTVAPSGMEGFDYDLARCQGAMVAGIMDMPADVAGMPPLWLIYFGVADLDVAVAAATAQGAAIHRPPFEVANTGRIAILGDPQGAGFGLLEPGPMQDGTGGNAFDRTRAGHGNWNELMTADPAAALDFYGRLLGWQQSTEIPMGEMGTYQLFAHEGADIGGMQGLGNAPAPAWLPYFGFNGLSDAVARIADLGGAVLHGPQEVPGGAHIAIARDPQGAQFAIVGPLDHAG</sequence>
<dbReference type="InterPro" id="IPR004360">
    <property type="entry name" value="Glyas_Fos-R_dOase_dom"/>
</dbReference>
<feature type="domain" description="VOC" evidence="1">
    <location>
        <begin position="143"/>
        <end position="257"/>
    </location>
</feature>
<dbReference type="CDD" id="cd07247">
    <property type="entry name" value="SgaA_N_like"/>
    <property type="match status" value="2"/>
</dbReference>
<dbReference type="PROSITE" id="PS51819">
    <property type="entry name" value="VOC"/>
    <property type="match status" value="2"/>
</dbReference>
<evidence type="ECO:0000313" key="3">
    <source>
        <dbReference type="Proteomes" id="UP001224997"/>
    </source>
</evidence>
<dbReference type="PANTHER" id="PTHR33993:SF14">
    <property type="entry name" value="GB|AAF24581.1"/>
    <property type="match status" value="1"/>
</dbReference>
<dbReference type="RefSeq" id="WP_305964688.1">
    <property type="nucleotide sequence ID" value="NZ_JAVAMQ010000024.1"/>
</dbReference>
<reference evidence="2 3" key="1">
    <citation type="submission" date="2023-08" db="EMBL/GenBank/DDBJ databases">
        <authorList>
            <person name="Park J.-S."/>
        </authorList>
    </citation>
    <scope>NUCLEOTIDE SEQUENCE [LARGE SCALE GENOMIC DNA]</scope>
    <source>
        <strain evidence="2 3">2205BS29-5</strain>
    </source>
</reference>
<evidence type="ECO:0000313" key="2">
    <source>
        <dbReference type="EMBL" id="MDP5308854.1"/>
    </source>
</evidence>
<dbReference type="Gene3D" id="3.10.180.10">
    <property type="entry name" value="2,3-Dihydroxybiphenyl 1,2-Dioxygenase, domain 1"/>
    <property type="match status" value="2"/>
</dbReference>
<protein>
    <submittedName>
        <fullName evidence="2">VOC family protein</fullName>
    </submittedName>
</protein>
<dbReference type="SUPFAM" id="SSF54593">
    <property type="entry name" value="Glyoxalase/Bleomycin resistance protein/Dihydroxybiphenyl dioxygenase"/>
    <property type="match status" value="2"/>
</dbReference>
<dbReference type="InterPro" id="IPR029068">
    <property type="entry name" value="Glyas_Bleomycin-R_OHBP_Dase"/>
</dbReference>
<accession>A0ABT9JGF4</accession>
<dbReference type="PANTHER" id="PTHR33993">
    <property type="entry name" value="GLYOXALASE-RELATED"/>
    <property type="match status" value="1"/>
</dbReference>
<proteinExistence type="predicted"/>
<keyword evidence="3" id="KW-1185">Reference proteome</keyword>
<organism evidence="2 3">
    <name type="scientific">Paracoccus spongiarum</name>
    <dbReference type="NCBI Taxonomy" id="3064387"/>
    <lineage>
        <taxon>Bacteria</taxon>
        <taxon>Pseudomonadati</taxon>
        <taxon>Pseudomonadota</taxon>
        <taxon>Alphaproteobacteria</taxon>
        <taxon>Rhodobacterales</taxon>
        <taxon>Paracoccaceae</taxon>
        <taxon>Paracoccus</taxon>
    </lineage>
</organism>